<dbReference type="Proteomes" id="UP001359559">
    <property type="component" value="Unassembled WGS sequence"/>
</dbReference>
<protein>
    <submittedName>
        <fullName evidence="2">Uncharacterized protein</fullName>
    </submittedName>
</protein>
<comment type="caution">
    <text evidence="2">The sequence shown here is derived from an EMBL/GenBank/DDBJ whole genome shotgun (WGS) entry which is preliminary data.</text>
</comment>
<evidence type="ECO:0000256" key="1">
    <source>
        <dbReference type="SAM" id="MobiDB-lite"/>
    </source>
</evidence>
<name>A0AAN9K5N2_CLITE</name>
<sequence length="184" mass="20579">MLGLPSIDQGCSIGLTGVISIEIHTFIISKEAIRPIPYPFLITKLLRGNRVRFPCLEFDIDLVKAFLLPLVTCHYYERHCVPAPLLGDKCLAPPPRCHAPPPPYRDGPSAVTGLHDANYSVSLCDGHTDSILTKEVLLYIVLGLRSSFLCFRRVESHKGKMGSEDRMMVGQKQHVEDEQDDDEH</sequence>
<evidence type="ECO:0000313" key="3">
    <source>
        <dbReference type="Proteomes" id="UP001359559"/>
    </source>
</evidence>
<dbReference type="AlphaFoldDB" id="A0AAN9K5N2"/>
<proteinExistence type="predicted"/>
<dbReference type="EMBL" id="JAYKXN010000002">
    <property type="protein sequence ID" value="KAK7310456.1"/>
    <property type="molecule type" value="Genomic_DNA"/>
</dbReference>
<accession>A0AAN9K5N2</accession>
<reference evidence="2 3" key="1">
    <citation type="submission" date="2024-01" db="EMBL/GenBank/DDBJ databases">
        <title>The genomes of 5 underutilized Papilionoideae crops provide insights into root nodulation and disease resistance.</title>
        <authorList>
            <person name="Yuan L."/>
        </authorList>
    </citation>
    <scope>NUCLEOTIDE SEQUENCE [LARGE SCALE GENOMIC DNA]</scope>
    <source>
        <strain evidence="2">LY-2023</strain>
        <tissue evidence="2">Leaf</tissue>
    </source>
</reference>
<feature type="region of interest" description="Disordered" evidence="1">
    <location>
        <begin position="161"/>
        <end position="184"/>
    </location>
</feature>
<gene>
    <name evidence="2" type="ORF">RJT34_08001</name>
</gene>
<evidence type="ECO:0000313" key="2">
    <source>
        <dbReference type="EMBL" id="KAK7310456.1"/>
    </source>
</evidence>
<keyword evidence="3" id="KW-1185">Reference proteome</keyword>
<organism evidence="2 3">
    <name type="scientific">Clitoria ternatea</name>
    <name type="common">Butterfly pea</name>
    <dbReference type="NCBI Taxonomy" id="43366"/>
    <lineage>
        <taxon>Eukaryota</taxon>
        <taxon>Viridiplantae</taxon>
        <taxon>Streptophyta</taxon>
        <taxon>Embryophyta</taxon>
        <taxon>Tracheophyta</taxon>
        <taxon>Spermatophyta</taxon>
        <taxon>Magnoliopsida</taxon>
        <taxon>eudicotyledons</taxon>
        <taxon>Gunneridae</taxon>
        <taxon>Pentapetalae</taxon>
        <taxon>rosids</taxon>
        <taxon>fabids</taxon>
        <taxon>Fabales</taxon>
        <taxon>Fabaceae</taxon>
        <taxon>Papilionoideae</taxon>
        <taxon>50 kb inversion clade</taxon>
        <taxon>NPAAA clade</taxon>
        <taxon>indigoferoid/millettioid clade</taxon>
        <taxon>Phaseoleae</taxon>
        <taxon>Clitoria</taxon>
    </lineage>
</organism>